<feature type="domain" description="Sulfatase N-terminal" evidence="5">
    <location>
        <begin position="4"/>
        <end position="439"/>
    </location>
</feature>
<dbReference type="Pfam" id="PF00884">
    <property type="entry name" value="Sulfatase"/>
    <property type="match status" value="1"/>
</dbReference>
<dbReference type="VEuPathDB" id="FungiDB:MGYG_02037"/>
<evidence type="ECO:0000256" key="4">
    <source>
        <dbReference type="ARBA" id="ARBA00022837"/>
    </source>
</evidence>
<comment type="similarity">
    <text evidence="1">Belongs to the sulfatase family.</text>
</comment>
<dbReference type="CDD" id="cd16025">
    <property type="entry name" value="PAS_like"/>
    <property type="match status" value="1"/>
</dbReference>
<name>E4UPD6_ARTGP</name>
<dbReference type="InterPro" id="IPR017850">
    <property type="entry name" value="Alkaline_phosphatase_core_sf"/>
</dbReference>
<dbReference type="OrthoDB" id="103349at2759"/>
<gene>
    <name evidence="6" type="ORF">MGYG_02037</name>
</gene>
<dbReference type="Gene3D" id="3.40.720.10">
    <property type="entry name" value="Alkaline Phosphatase, subunit A"/>
    <property type="match status" value="1"/>
</dbReference>
<keyword evidence="4" id="KW-0106">Calcium</keyword>
<dbReference type="STRING" id="535722.E4UPD6"/>
<dbReference type="GO" id="GO:0004065">
    <property type="term" value="F:arylsulfatase activity"/>
    <property type="evidence" value="ECO:0007669"/>
    <property type="project" value="TreeGrafter"/>
</dbReference>
<dbReference type="GO" id="GO:0046872">
    <property type="term" value="F:metal ion binding"/>
    <property type="evidence" value="ECO:0007669"/>
    <property type="project" value="UniProtKB-KW"/>
</dbReference>
<organism evidence="7">
    <name type="scientific">Arthroderma gypseum (strain ATCC MYA-4604 / CBS 118893)</name>
    <name type="common">Microsporum gypseum</name>
    <dbReference type="NCBI Taxonomy" id="535722"/>
    <lineage>
        <taxon>Eukaryota</taxon>
        <taxon>Fungi</taxon>
        <taxon>Dikarya</taxon>
        <taxon>Ascomycota</taxon>
        <taxon>Pezizomycotina</taxon>
        <taxon>Eurotiomycetes</taxon>
        <taxon>Eurotiomycetidae</taxon>
        <taxon>Onygenales</taxon>
        <taxon>Arthrodermataceae</taxon>
        <taxon>Nannizzia</taxon>
    </lineage>
</organism>
<evidence type="ECO:0000256" key="2">
    <source>
        <dbReference type="ARBA" id="ARBA00022723"/>
    </source>
</evidence>
<dbReference type="RefSeq" id="XP_003174508.1">
    <property type="nucleotide sequence ID" value="XM_003174460.1"/>
</dbReference>
<dbReference type="AlphaFoldDB" id="E4UPD6"/>
<dbReference type="InterPro" id="IPR000917">
    <property type="entry name" value="Sulfatase_N"/>
</dbReference>
<dbReference type="Gene3D" id="3.30.1120.10">
    <property type="match status" value="1"/>
</dbReference>
<dbReference type="EMBL" id="DS989823">
    <property type="protein sequence ID" value="EFQ99025.1"/>
    <property type="molecule type" value="Genomic_DNA"/>
</dbReference>
<dbReference type="PANTHER" id="PTHR42693">
    <property type="entry name" value="ARYLSULFATASE FAMILY MEMBER"/>
    <property type="match status" value="1"/>
</dbReference>
<dbReference type="OMA" id="RITKAYC"/>
<dbReference type="PROSITE" id="PS00149">
    <property type="entry name" value="SULFATASE_2"/>
    <property type="match status" value="1"/>
</dbReference>
<dbReference type="Proteomes" id="UP000002669">
    <property type="component" value="Unassembled WGS sequence"/>
</dbReference>
<dbReference type="InParanoid" id="E4UPD6"/>
<accession>E4UPD6</accession>
<dbReference type="GeneID" id="10029803"/>
<dbReference type="eggNOG" id="KOG3867">
    <property type="taxonomic scope" value="Eukaryota"/>
</dbReference>
<protein>
    <submittedName>
        <fullName evidence="6">Arylsulfatase</fullName>
    </submittedName>
</protein>
<reference evidence="7" key="1">
    <citation type="journal article" date="2012" name="MBio">
        <title>Comparative genome analysis of Trichophyton rubrum and related dermatophytes reveals candidate genes involved in infection.</title>
        <authorList>
            <person name="Martinez D.A."/>
            <person name="Oliver B.G."/>
            <person name="Graeser Y."/>
            <person name="Goldberg J.M."/>
            <person name="Li W."/>
            <person name="Martinez-Rossi N.M."/>
            <person name="Monod M."/>
            <person name="Shelest E."/>
            <person name="Barton R.C."/>
            <person name="Birch E."/>
            <person name="Brakhage A.A."/>
            <person name="Chen Z."/>
            <person name="Gurr S.J."/>
            <person name="Heiman D."/>
            <person name="Heitman J."/>
            <person name="Kosti I."/>
            <person name="Rossi A."/>
            <person name="Saif S."/>
            <person name="Samalova M."/>
            <person name="Saunders C.W."/>
            <person name="Shea T."/>
            <person name="Summerbell R.C."/>
            <person name="Xu J."/>
            <person name="Young S."/>
            <person name="Zeng Q."/>
            <person name="Birren B.W."/>
            <person name="Cuomo C.A."/>
            <person name="White T.C."/>
        </authorList>
    </citation>
    <scope>NUCLEOTIDE SEQUENCE [LARGE SCALE GENOMIC DNA]</scope>
    <source>
        <strain evidence="7">ATCC MYA-4604 / CBS 118893</strain>
    </source>
</reference>
<evidence type="ECO:0000256" key="1">
    <source>
        <dbReference type="ARBA" id="ARBA00008779"/>
    </source>
</evidence>
<dbReference type="PANTHER" id="PTHR42693:SF33">
    <property type="entry name" value="ARYLSULFATASE"/>
    <property type="match status" value="1"/>
</dbReference>
<dbReference type="InterPro" id="IPR050738">
    <property type="entry name" value="Sulfatase"/>
</dbReference>
<evidence type="ECO:0000256" key="3">
    <source>
        <dbReference type="ARBA" id="ARBA00022801"/>
    </source>
</evidence>
<keyword evidence="2" id="KW-0479">Metal-binding</keyword>
<keyword evidence="3" id="KW-0378">Hydrolase</keyword>
<dbReference type="HOGENOM" id="CLU_006332_11_1_1"/>
<sequence>MTRPNFLIIVADDLGFSDAGCFGGEISTPNIDSIARGGLRFTDFHAAAACSPTRSMLLTGTDNHIAGIGTMFEKLREFQRGKPGYEGYLNDRVVALSELLQDAGYHTMMSGKWHLGLERDRWPCTRGFDRSYSLLPGAANHYGWEPQLQTKGENLPRIIKQNRVFYVEDDRPIEPQDLGADFYSTTAFTDKLLEYMGDRQKGLNNAKTKEQPFFAYLAYSAPHWPLQASDEDIASYKGQYDDGPEALRQQRLQSLEKLGMIPLGIMPHDVLKFSDRTMSKFWGELSEEEKRYSSRCMEVYAAMLQAMDRQIGRVLDHLRESGELENTFILFMSDNGAEGSLLEALPIIEEDVFDHIARYYDNSLENLGRRNSYAWYGPHWASAATAPARLYKMFTSEGGIRVPFICSYPPLMAQRAGTIDHSFCTVMDIAPTILELAGIAHPSPTYQGRDIMPIRGASWVSYLSGTQPQVHAEDHVTGWELFGRQAVRKGDWKALMIPEPHGPGVWQLYRLSEDPGETRDLKEQNPEKLQELLQAWDQYVVEVGIVGEAMQYGVLDADASETSRKEKS</sequence>
<dbReference type="SUPFAM" id="SSF53649">
    <property type="entry name" value="Alkaline phosphatase-like"/>
    <property type="match status" value="1"/>
</dbReference>
<keyword evidence="7" id="KW-1185">Reference proteome</keyword>
<proteinExistence type="inferred from homology"/>
<evidence type="ECO:0000259" key="5">
    <source>
        <dbReference type="Pfam" id="PF00884"/>
    </source>
</evidence>
<evidence type="ECO:0000313" key="6">
    <source>
        <dbReference type="EMBL" id="EFQ99025.1"/>
    </source>
</evidence>
<evidence type="ECO:0000313" key="7">
    <source>
        <dbReference type="Proteomes" id="UP000002669"/>
    </source>
</evidence>
<dbReference type="InterPro" id="IPR024607">
    <property type="entry name" value="Sulfatase_CS"/>
</dbReference>